<dbReference type="SUPFAM" id="SSF56300">
    <property type="entry name" value="Metallo-dependent phosphatases"/>
    <property type="match status" value="1"/>
</dbReference>
<dbReference type="Pfam" id="PF12850">
    <property type="entry name" value="Metallophos_2"/>
    <property type="match status" value="1"/>
</dbReference>
<name>A0ABU5CGH9_9BACI</name>
<evidence type="ECO:0000256" key="2">
    <source>
        <dbReference type="RuleBase" id="RU362039"/>
    </source>
</evidence>
<sequence>MHKVLVLSDSHGLKDQLLQIKNRHQVEQMIHCGDSELDMDDEAMAGFLKVRGNCDDDVRYPLEEIFTIADITFFVAHGHLLDVKSNLTRLSYRAEEEGASIVCFGHTHIAGAEKIGDQIFINPGSIRLPKGRQEKTYAIVQWDKRKSGVEVNFYTVDGEEVKELSGRFSF</sequence>
<dbReference type="CDD" id="cd00841">
    <property type="entry name" value="MPP_YfcE"/>
    <property type="match status" value="1"/>
</dbReference>
<feature type="domain" description="Calcineurin-like phosphoesterase" evidence="3">
    <location>
        <begin position="3"/>
        <end position="144"/>
    </location>
</feature>
<gene>
    <name evidence="4" type="ORF">P5G51_008445</name>
</gene>
<dbReference type="InterPro" id="IPR029052">
    <property type="entry name" value="Metallo-depent_PP-like"/>
</dbReference>
<dbReference type="InterPro" id="IPR000979">
    <property type="entry name" value="Phosphodiesterase_MJ0936/Vps29"/>
</dbReference>
<comment type="similarity">
    <text evidence="1 2">Belongs to the metallophosphoesterase superfamily. YfcE family.</text>
</comment>
<evidence type="ECO:0000259" key="3">
    <source>
        <dbReference type="Pfam" id="PF12850"/>
    </source>
</evidence>
<keyword evidence="5" id="KW-1185">Reference proteome</keyword>
<dbReference type="Proteomes" id="UP001228376">
    <property type="component" value="Unassembled WGS sequence"/>
</dbReference>
<accession>A0ABU5CGH9</accession>
<evidence type="ECO:0000313" key="4">
    <source>
        <dbReference type="EMBL" id="MDY0405426.1"/>
    </source>
</evidence>
<dbReference type="NCBIfam" id="TIGR00040">
    <property type="entry name" value="yfcE"/>
    <property type="match status" value="1"/>
</dbReference>
<dbReference type="Gene3D" id="3.60.21.10">
    <property type="match status" value="1"/>
</dbReference>
<dbReference type="InterPro" id="IPR024654">
    <property type="entry name" value="Calcineurin-like_PHP_lpxH"/>
</dbReference>
<proteinExistence type="inferred from homology"/>
<comment type="cofactor">
    <cofactor evidence="2">
        <name>a divalent metal cation</name>
        <dbReference type="ChEBI" id="CHEBI:60240"/>
    </cofactor>
</comment>
<dbReference type="RefSeq" id="WP_306065527.1">
    <property type="nucleotide sequence ID" value="NZ_JAROCA020000001.1"/>
</dbReference>
<evidence type="ECO:0000313" key="5">
    <source>
        <dbReference type="Proteomes" id="UP001228376"/>
    </source>
</evidence>
<dbReference type="InterPro" id="IPR041802">
    <property type="entry name" value="MPP_YfcE"/>
</dbReference>
<protein>
    <recommendedName>
        <fullName evidence="2">Phosphoesterase</fullName>
        <ecNumber evidence="2">3.1.4.-</ecNumber>
    </recommendedName>
</protein>
<comment type="caution">
    <text evidence="4">The sequence shown here is derived from an EMBL/GenBank/DDBJ whole genome shotgun (WGS) entry which is preliminary data.</text>
</comment>
<keyword evidence="2" id="KW-0479">Metal-binding</keyword>
<organism evidence="4 5">
    <name type="scientific">Tigheibacillus jepli</name>
    <dbReference type="NCBI Taxonomy" id="3035914"/>
    <lineage>
        <taxon>Bacteria</taxon>
        <taxon>Bacillati</taxon>
        <taxon>Bacillota</taxon>
        <taxon>Bacilli</taxon>
        <taxon>Bacillales</taxon>
        <taxon>Bacillaceae</taxon>
        <taxon>Tigheibacillus</taxon>
    </lineage>
</organism>
<evidence type="ECO:0000256" key="1">
    <source>
        <dbReference type="ARBA" id="ARBA00008950"/>
    </source>
</evidence>
<reference evidence="4 5" key="1">
    <citation type="submission" date="2023-10" db="EMBL/GenBank/DDBJ databases">
        <title>179-bfca-hs.</title>
        <authorList>
            <person name="Miliotis G."/>
            <person name="Sengupta P."/>
            <person name="Hameed A."/>
            <person name="Chuvochina M."/>
            <person name="Mcdonagh F."/>
            <person name="Simpson A.C."/>
            <person name="Singh N.K."/>
            <person name="Rekha P.D."/>
            <person name="Raman K."/>
            <person name="Hugenholtz P."/>
            <person name="Venkateswaran K."/>
        </authorList>
    </citation>
    <scope>NUCLEOTIDE SEQUENCE [LARGE SCALE GENOMIC DNA]</scope>
    <source>
        <strain evidence="4 5">179-BFC-A-HS</strain>
    </source>
</reference>
<dbReference type="PANTHER" id="PTHR11124">
    <property type="entry name" value="VACUOLAR SORTING PROTEIN VPS29"/>
    <property type="match status" value="1"/>
</dbReference>
<dbReference type="EC" id="3.1.4.-" evidence="2"/>
<dbReference type="EMBL" id="JAROCA020000001">
    <property type="protein sequence ID" value="MDY0405426.1"/>
    <property type="molecule type" value="Genomic_DNA"/>
</dbReference>